<gene>
    <name evidence="4" type="ORF">RND61_22770</name>
</gene>
<protein>
    <submittedName>
        <fullName evidence="4">AAA family ATPase</fullName>
    </submittedName>
</protein>
<dbReference type="RefSeq" id="WP_315879902.1">
    <property type="nucleotide sequence ID" value="NZ_JAWCTQ010000032.1"/>
</dbReference>
<organism evidence="4 5">
    <name type="scientific">Streptomyces tamarix</name>
    <dbReference type="NCBI Taxonomy" id="3078565"/>
    <lineage>
        <taxon>Bacteria</taxon>
        <taxon>Bacillati</taxon>
        <taxon>Actinomycetota</taxon>
        <taxon>Actinomycetes</taxon>
        <taxon>Kitasatosporales</taxon>
        <taxon>Streptomycetaceae</taxon>
        <taxon>Streptomyces</taxon>
    </lineage>
</organism>
<evidence type="ECO:0000256" key="1">
    <source>
        <dbReference type="ARBA" id="ARBA00022741"/>
    </source>
</evidence>
<dbReference type="EMBL" id="JAWCTQ010000032">
    <property type="protein sequence ID" value="MDT9684859.1"/>
    <property type="molecule type" value="Genomic_DNA"/>
</dbReference>
<accession>A0ABU3QQW3</accession>
<keyword evidence="2" id="KW-0067">ATP-binding</keyword>
<comment type="caution">
    <text evidence="4">The sequence shown here is derived from an EMBL/GenBank/DDBJ whole genome shotgun (WGS) entry which is preliminary data.</text>
</comment>
<name>A0ABU3QQW3_9ACTN</name>
<dbReference type="PANTHER" id="PTHR42960:SF1">
    <property type="entry name" value="YCF46 PROTEIN"/>
    <property type="match status" value="1"/>
</dbReference>
<evidence type="ECO:0000313" key="4">
    <source>
        <dbReference type="EMBL" id="MDT9684859.1"/>
    </source>
</evidence>
<keyword evidence="1" id="KW-0547">Nucleotide-binding</keyword>
<evidence type="ECO:0000313" key="5">
    <source>
        <dbReference type="Proteomes" id="UP001250181"/>
    </source>
</evidence>
<reference evidence="4 5" key="1">
    <citation type="submission" date="2023-09" db="EMBL/GenBank/DDBJ databases">
        <title>Streptomyces sp. nov.: A antagonism against Alternaria gaisen Producing Streptochlin, Isolated from Tamarix root soil.</title>
        <authorList>
            <person name="Chen Y."/>
        </authorList>
    </citation>
    <scope>NUCLEOTIDE SEQUENCE [LARGE SCALE GENOMIC DNA]</scope>
    <source>
        <strain evidence="4 5">TRM76323</strain>
    </source>
</reference>
<dbReference type="Proteomes" id="UP001250181">
    <property type="component" value="Unassembled WGS sequence"/>
</dbReference>
<dbReference type="InterPro" id="IPR003959">
    <property type="entry name" value="ATPase_AAA_core"/>
</dbReference>
<evidence type="ECO:0000259" key="3">
    <source>
        <dbReference type="Pfam" id="PF00004"/>
    </source>
</evidence>
<dbReference type="InterPro" id="IPR052381">
    <property type="entry name" value="AAA_domain_protein"/>
</dbReference>
<proteinExistence type="predicted"/>
<dbReference type="SUPFAM" id="SSF52540">
    <property type="entry name" value="P-loop containing nucleoside triphosphate hydrolases"/>
    <property type="match status" value="1"/>
</dbReference>
<dbReference type="Gene3D" id="3.40.50.300">
    <property type="entry name" value="P-loop containing nucleotide triphosphate hydrolases"/>
    <property type="match status" value="1"/>
</dbReference>
<dbReference type="Pfam" id="PF00004">
    <property type="entry name" value="AAA"/>
    <property type="match status" value="1"/>
</dbReference>
<keyword evidence="5" id="KW-1185">Reference proteome</keyword>
<evidence type="ECO:0000256" key="2">
    <source>
        <dbReference type="ARBA" id="ARBA00022840"/>
    </source>
</evidence>
<dbReference type="InterPro" id="IPR027417">
    <property type="entry name" value="P-loop_NTPase"/>
</dbReference>
<feature type="domain" description="ATPase AAA-type core" evidence="3">
    <location>
        <begin position="16"/>
        <end position="122"/>
    </location>
</feature>
<dbReference type="PANTHER" id="PTHR42960">
    <property type="entry name" value="YCF46 PROTEIN"/>
    <property type="match status" value="1"/>
</dbReference>
<sequence length="140" mass="15146">MHTDPRGTRLRPPRGVLLVGVPGCGESLSAQAVAAQWRLPLYRLDAASIRGTYLGESEGRPRETLRTADRVASCVLRIDEVEKGPAGQNDGTGVPQRGIGHFLFRLQESGSRAVVVATANDVRGRSGRRSCWTSSPTRPR</sequence>